<keyword evidence="1" id="KW-0274">FAD</keyword>
<dbReference type="Pfam" id="PF00941">
    <property type="entry name" value="FAD_binding_5"/>
    <property type="match status" value="1"/>
</dbReference>
<dbReference type="InterPro" id="IPR051312">
    <property type="entry name" value="Diverse_Substr_Oxidored"/>
</dbReference>
<evidence type="ECO:0000259" key="2">
    <source>
        <dbReference type="PROSITE" id="PS51387"/>
    </source>
</evidence>
<proteinExistence type="predicted"/>
<dbReference type="PANTHER" id="PTHR42659:SF1">
    <property type="entry name" value="OXIDOREDUCTASE"/>
    <property type="match status" value="1"/>
</dbReference>
<organism evidence="3 4">
    <name type="scientific">Pseudomonas kuykendallii</name>
    <dbReference type="NCBI Taxonomy" id="1007099"/>
    <lineage>
        <taxon>Bacteria</taxon>
        <taxon>Pseudomonadati</taxon>
        <taxon>Pseudomonadota</taxon>
        <taxon>Gammaproteobacteria</taxon>
        <taxon>Pseudomonadales</taxon>
        <taxon>Pseudomonadaceae</taxon>
        <taxon>Pseudomonas</taxon>
    </lineage>
</organism>
<dbReference type="InterPro" id="IPR036683">
    <property type="entry name" value="CO_DH_flav_C_dom_sf"/>
</dbReference>
<dbReference type="InterPro" id="IPR016169">
    <property type="entry name" value="FAD-bd_PCMH_sub2"/>
</dbReference>
<dbReference type="Gene3D" id="3.30.465.10">
    <property type="match status" value="2"/>
</dbReference>
<sequence>MNPFAYSKPAAVNEALRLAGPNARFIAGGTNLLDLMKENVTRPERLIDINGLPLRGIDATASGGLRIGALVSNADLAWDARIEQRYPLLAQAILAGASPQLRNMASTGGNLLQRTRCYYFYDAGVPCNKREPGSGCPAKDGLNRIHAILGASDDCVAVNPSDMCVALAALEAVVIVAGPQGERRIDFADFHRLPGDTPERDNVLADDELILAVELPAEGFAAHSRYLKIRDRASYAFALVSVAAALELDGGIIRAARLALGGVAHKPWRRQEAEEVLIGKPASDETFALAADLLLEGARPLAHNGFKIELARRAVVRALGDAAHSIQHQGGRP</sequence>
<dbReference type="InterPro" id="IPR016167">
    <property type="entry name" value="FAD-bd_PCMH_sub1"/>
</dbReference>
<name>A0A1H2WER7_9PSED</name>
<dbReference type="InterPro" id="IPR005107">
    <property type="entry name" value="CO_DH_flav_C"/>
</dbReference>
<evidence type="ECO:0000313" key="3">
    <source>
        <dbReference type="EMBL" id="SDW79132.1"/>
    </source>
</evidence>
<dbReference type="Pfam" id="PF03450">
    <property type="entry name" value="CO_deh_flav_C"/>
    <property type="match status" value="1"/>
</dbReference>
<dbReference type="GO" id="GO:0071949">
    <property type="term" value="F:FAD binding"/>
    <property type="evidence" value="ECO:0007669"/>
    <property type="project" value="InterPro"/>
</dbReference>
<gene>
    <name evidence="3" type="ORF">SAMN05216287_1527</name>
</gene>
<dbReference type="STRING" id="1007099.SAMN05216287_1527"/>
<evidence type="ECO:0000256" key="1">
    <source>
        <dbReference type="ARBA" id="ARBA00022827"/>
    </source>
</evidence>
<dbReference type="SMART" id="SM01092">
    <property type="entry name" value="CO_deh_flav_C"/>
    <property type="match status" value="1"/>
</dbReference>
<dbReference type="InterPro" id="IPR002346">
    <property type="entry name" value="Mopterin_DH_FAD-bd"/>
</dbReference>
<dbReference type="InterPro" id="IPR016166">
    <property type="entry name" value="FAD-bd_PCMH"/>
</dbReference>
<keyword evidence="1" id="KW-0285">Flavoprotein</keyword>
<dbReference type="PROSITE" id="PS51387">
    <property type="entry name" value="FAD_PCMH"/>
    <property type="match status" value="1"/>
</dbReference>
<dbReference type="InterPro" id="IPR036318">
    <property type="entry name" value="FAD-bd_PCMH-like_sf"/>
</dbReference>
<dbReference type="RefSeq" id="WP_090226140.1">
    <property type="nucleotide sequence ID" value="NZ_FNNU01000002.1"/>
</dbReference>
<dbReference type="SUPFAM" id="SSF56176">
    <property type="entry name" value="FAD-binding/transporter-associated domain-like"/>
    <property type="match status" value="1"/>
</dbReference>
<dbReference type="Gene3D" id="3.30.43.10">
    <property type="entry name" value="Uridine Diphospho-n-acetylenolpyruvylglucosamine Reductase, domain 2"/>
    <property type="match status" value="1"/>
</dbReference>
<dbReference type="GO" id="GO:0016491">
    <property type="term" value="F:oxidoreductase activity"/>
    <property type="evidence" value="ECO:0007669"/>
    <property type="project" value="InterPro"/>
</dbReference>
<dbReference type="Gene3D" id="3.30.390.50">
    <property type="entry name" value="CO dehydrogenase flavoprotein, C-terminal domain"/>
    <property type="match status" value="1"/>
</dbReference>
<dbReference type="PANTHER" id="PTHR42659">
    <property type="entry name" value="XANTHINE DEHYDROGENASE SUBUNIT C-RELATED"/>
    <property type="match status" value="1"/>
</dbReference>
<reference evidence="4" key="1">
    <citation type="submission" date="2016-10" db="EMBL/GenBank/DDBJ databases">
        <authorList>
            <person name="Varghese N."/>
            <person name="Submissions S."/>
        </authorList>
    </citation>
    <scope>NUCLEOTIDE SEQUENCE [LARGE SCALE GENOMIC DNA]</scope>
    <source>
        <strain evidence="4">NRRL B-59562</strain>
    </source>
</reference>
<dbReference type="AlphaFoldDB" id="A0A1H2WER7"/>
<dbReference type="EMBL" id="FNNU01000002">
    <property type="protein sequence ID" value="SDW79132.1"/>
    <property type="molecule type" value="Genomic_DNA"/>
</dbReference>
<accession>A0A1H2WER7</accession>
<evidence type="ECO:0000313" key="4">
    <source>
        <dbReference type="Proteomes" id="UP000243778"/>
    </source>
</evidence>
<dbReference type="OrthoDB" id="9814706at2"/>
<dbReference type="SUPFAM" id="SSF55447">
    <property type="entry name" value="CO dehydrogenase flavoprotein C-terminal domain-like"/>
    <property type="match status" value="1"/>
</dbReference>
<dbReference type="Proteomes" id="UP000243778">
    <property type="component" value="Unassembled WGS sequence"/>
</dbReference>
<keyword evidence="4" id="KW-1185">Reference proteome</keyword>
<protein>
    <submittedName>
        <fullName evidence="3">Xanthine dehydrogenase YagS FAD-binding subunit</fullName>
    </submittedName>
</protein>
<feature type="domain" description="FAD-binding PCMH-type" evidence="2">
    <location>
        <begin position="1"/>
        <end position="220"/>
    </location>
</feature>